<protein>
    <submittedName>
        <fullName evidence="1">Uncharacterized protein</fullName>
    </submittedName>
</protein>
<keyword evidence="2" id="KW-1185">Reference proteome</keyword>
<dbReference type="AlphaFoldDB" id="A0A8S1WCV3"/>
<organism evidence="1 2">
    <name type="scientific">Paramecium octaurelia</name>
    <dbReference type="NCBI Taxonomy" id="43137"/>
    <lineage>
        <taxon>Eukaryota</taxon>
        <taxon>Sar</taxon>
        <taxon>Alveolata</taxon>
        <taxon>Ciliophora</taxon>
        <taxon>Intramacronucleata</taxon>
        <taxon>Oligohymenophorea</taxon>
        <taxon>Peniculida</taxon>
        <taxon>Parameciidae</taxon>
        <taxon>Paramecium</taxon>
    </lineage>
</organism>
<evidence type="ECO:0000313" key="1">
    <source>
        <dbReference type="EMBL" id="CAD8188098.1"/>
    </source>
</evidence>
<proteinExistence type="predicted"/>
<reference evidence="1" key="1">
    <citation type="submission" date="2021-01" db="EMBL/GenBank/DDBJ databases">
        <authorList>
            <consortium name="Genoscope - CEA"/>
            <person name="William W."/>
        </authorList>
    </citation>
    <scope>NUCLEOTIDE SEQUENCE</scope>
</reference>
<accession>A0A8S1WCV3</accession>
<comment type="caution">
    <text evidence="1">The sequence shown here is derived from an EMBL/GenBank/DDBJ whole genome shotgun (WGS) entry which is preliminary data.</text>
</comment>
<name>A0A8S1WCV3_PAROT</name>
<dbReference type="Proteomes" id="UP000683925">
    <property type="component" value="Unassembled WGS sequence"/>
</dbReference>
<dbReference type="EMBL" id="CAJJDP010000091">
    <property type="protein sequence ID" value="CAD8188098.1"/>
    <property type="molecule type" value="Genomic_DNA"/>
</dbReference>
<sequence>MSLQEATIMVGAGNRIGGQIVNEIYHQQKNKIGKYLMKQAMNKIKEVMQFRMAQKIRLRIAMKIEKNKMNISKNLVSTSN</sequence>
<evidence type="ECO:0000313" key="2">
    <source>
        <dbReference type="Proteomes" id="UP000683925"/>
    </source>
</evidence>
<gene>
    <name evidence="1" type="ORF">POCTA_138.1.T0920021</name>
</gene>